<sequence>MKVDKRAAIFFGIFFVIFLMTIGNATAVPAEGTRTRINISDAQVRSLDFYGDRIVWADARNEEDQVDNLSFYSNHDENWDIYMYDLSTSMETQITSNNSTQSNPAIYDDKMVWQDLRNGNWDIYMYDLSTSAETRITSSNSNQTLPAIYDDKIVWQDDRNGNLDVYMYDLSTSTETQITTNESNQSDPAIYGDKIVWVDEVQIDDAIDPYFSINNNICVYDLATSTETPLSAGLRSWNPSIYKDVVVWEQEDYVGNNEMIVMHNLSTSTGELIAYERTGSPDIYEDKIVWTQDFWDFRSHVLMYNISTSTETELTAEGVYDAGSGSYPAIYGDRVVWVPSHGGIYMFTLDSAGLPVDNGENGTETQITTNGSFQTEPTIYDDKIIWQDARNRENIDQSGYPTGSYDIYMYDLSAHKEIQITNDSSDQVSSDIYGDRIVWYEWPNGNPEVYTYNISTSNKTKIHDDVINNPCIYKDRIVWSINDIYMYNLSTSTEVQISNNTSYQDYPAIYGDNIVWTDSRDGNLDIYMYNLSTSTETQITTNNSIQRVPDIYEDRIVWEDYRNGNWDIYMYNLSTSTETQITTNEYNQGSPSIYGDRIVWVDDRSGRPDIYMYNLSTSKETRITTSGSVWIFAGDNDDEWGGNSGVLDIYGDRIVWHDSRNGNPDIYMFTLSSAEVPPLDDNYTDGDEGYENGTQPSDNCSSELMPLDGIQALKEYVEITYRCNVKTKTGLIDLLDTSKCYYEKGENKESVFMLNSFIHLVEKMKLCEQVSADEADYMVRKAKEIIEQIEPN</sequence>
<gene>
    <name evidence="2" type="ORF">MSVAZ_3269</name>
</gene>
<name>A0A0E3Q8U3_9EURY</name>
<accession>A0A0E3Q8U3</accession>
<dbReference type="SUPFAM" id="SSF69304">
    <property type="entry name" value="Tricorn protease N-terminal domain"/>
    <property type="match status" value="3"/>
</dbReference>
<dbReference type="Gene3D" id="2.120.10.30">
    <property type="entry name" value="TolB, C-terminal domain"/>
    <property type="match status" value="4"/>
</dbReference>
<dbReference type="Pfam" id="PF07676">
    <property type="entry name" value="PD40"/>
    <property type="match status" value="1"/>
</dbReference>
<dbReference type="STRING" id="1434123.MSVAZ_3269"/>
<dbReference type="PATRIC" id="fig|1434123.4.peg.4016"/>
<dbReference type="AlphaFoldDB" id="A0A0E3Q8U3"/>
<protein>
    <submittedName>
        <fullName evidence="2">Cell surface protein</fullName>
    </submittedName>
</protein>
<dbReference type="PANTHER" id="PTHR36842:SF1">
    <property type="entry name" value="PROTEIN TOLB"/>
    <property type="match status" value="1"/>
</dbReference>
<dbReference type="InterPro" id="IPR011042">
    <property type="entry name" value="6-blade_b-propeller_TolB-like"/>
</dbReference>
<dbReference type="KEGG" id="mvc:MSVAZ_3269"/>
<evidence type="ECO:0000313" key="2">
    <source>
        <dbReference type="EMBL" id="AKB45538.1"/>
    </source>
</evidence>
<evidence type="ECO:0000256" key="1">
    <source>
        <dbReference type="ARBA" id="ARBA00009820"/>
    </source>
</evidence>
<dbReference type="Proteomes" id="UP000033096">
    <property type="component" value="Chromosome"/>
</dbReference>
<evidence type="ECO:0000313" key="3">
    <source>
        <dbReference type="Proteomes" id="UP000033096"/>
    </source>
</evidence>
<organism evidence="2 3">
    <name type="scientific">Methanosarcina vacuolata Z-761</name>
    <dbReference type="NCBI Taxonomy" id="1434123"/>
    <lineage>
        <taxon>Archaea</taxon>
        <taxon>Methanobacteriati</taxon>
        <taxon>Methanobacteriota</taxon>
        <taxon>Stenosarchaea group</taxon>
        <taxon>Methanomicrobia</taxon>
        <taxon>Methanosarcinales</taxon>
        <taxon>Methanosarcinaceae</taxon>
        <taxon>Methanosarcina</taxon>
    </lineage>
</organism>
<proteinExistence type="inferred from homology"/>
<dbReference type="InterPro" id="IPR027618">
    <property type="entry name" value="Beta_prop_Msarc"/>
</dbReference>
<dbReference type="EMBL" id="CP009520">
    <property type="protein sequence ID" value="AKB45538.1"/>
    <property type="molecule type" value="Genomic_DNA"/>
</dbReference>
<dbReference type="HOGENOM" id="CLU_009562_0_0_2"/>
<dbReference type="InterPro" id="IPR011659">
    <property type="entry name" value="WD40"/>
</dbReference>
<dbReference type="NCBIfam" id="TIGR04275">
    <property type="entry name" value="beta_prop_Msarc"/>
    <property type="match status" value="9"/>
</dbReference>
<dbReference type="GeneID" id="25419079"/>
<keyword evidence="3" id="KW-1185">Reference proteome</keyword>
<dbReference type="RefSeq" id="WP_052725589.1">
    <property type="nucleotide sequence ID" value="NZ_CP009520.1"/>
</dbReference>
<dbReference type="PANTHER" id="PTHR36842">
    <property type="entry name" value="PROTEIN TOLB HOMOLOG"/>
    <property type="match status" value="1"/>
</dbReference>
<reference evidence="2 3" key="1">
    <citation type="submission" date="2014-07" db="EMBL/GenBank/DDBJ databases">
        <title>Methanogenic archaea and the global carbon cycle.</title>
        <authorList>
            <person name="Henriksen J.R."/>
            <person name="Luke J."/>
            <person name="Reinhart S."/>
            <person name="Benedict M.N."/>
            <person name="Youngblut N.D."/>
            <person name="Metcalf M.E."/>
            <person name="Whitaker R.J."/>
            <person name="Metcalf W.W."/>
        </authorList>
    </citation>
    <scope>NUCLEOTIDE SEQUENCE [LARGE SCALE GENOMIC DNA]</scope>
    <source>
        <strain evidence="2 3">Z-761</strain>
    </source>
</reference>
<comment type="similarity">
    <text evidence="1">Belongs to the TolB family.</text>
</comment>